<dbReference type="AlphaFoldDB" id="A0A195BLB8"/>
<sequence length="172" mass="20249">MCQDCKLFMTETNELISCSTSPKGSKERFEWESILHTNIIIPFPLNSSVVMEGIIWNLYLKDWFIELREGNRLFMKIPEWRVPEGSSMILMAMRSRYQESGLSMKDWEARCGAKVLKPHRCEKVDRKISRFTAQKYAFKSIEILISIDHFIHSDDLQNDNSQKNFFILNCVK</sequence>
<evidence type="ECO:0000313" key="1">
    <source>
        <dbReference type="EMBL" id="KYM85661.1"/>
    </source>
</evidence>
<proteinExistence type="predicted"/>
<dbReference type="EMBL" id="KQ976450">
    <property type="protein sequence ID" value="KYM85661.1"/>
    <property type="molecule type" value="Genomic_DNA"/>
</dbReference>
<accession>A0A195BLB8</accession>
<name>A0A195BLB8_9HYME</name>
<reference evidence="1 2" key="1">
    <citation type="submission" date="2015-09" db="EMBL/GenBank/DDBJ databases">
        <title>Atta colombica WGS genome.</title>
        <authorList>
            <person name="Nygaard S."/>
            <person name="Hu H."/>
            <person name="Boomsma J."/>
            <person name="Zhang G."/>
        </authorList>
    </citation>
    <scope>NUCLEOTIDE SEQUENCE [LARGE SCALE GENOMIC DNA]</scope>
    <source>
        <strain evidence="1">Treedump-2</strain>
        <tissue evidence="1">Whole body</tissue>
    </source>
</reference>
<protein>
    <submittedName>
        <fullName evidence="1">Uncharacterized protein</fullName>
    </submittedName>
</protein>
<dbReference type="Proteomes" id="UP000078540">
    <property type="component" value="Unassembled WGS sequence"/>
</dbReference>
<organism evidence="1 2">
    <name type="scientific">Atta colombica</name>
    <dbReference type="NCBI Taxonomy" id="520822"/>
    <lineage>
        <taxon>Eukaryota</taxon>
        <taxon>Metazoa</taxon>
        <taxon>Ecdysozoa</taxon>
        <taxon>Arthropoda</taxon>
        <taxon>Hexapoda</taxon>
        <taxon>Insecta</taxon>
        <taxon>Pterygota</taxon>
        <taxon>Neoptera</taxon>
        <taxon>Endopterygota</taxon>
        <taxon>Hymenoptera</taxon>
        <taxon>Apocrita</taxon>
        <taxon>Aculeata</taxon>
        <taxon>Formicoidea</taxon>
        <taxon>Formicidae</taxon>
        <taxon>Myrmicinae</taxon>
        <taxon>Atta</taxon>
    </lineage>
</organism>
<keyword evidence="2" id="KW-1185">Reference proteome</keyword>
<gene>
    <name evidence="1" type="ORF">ALC53_04442</name>
</gene>
<evidence type="ECO:0000313" key="2">
    <source>
        <dbReference type="Proteomes" id="UP000078540"/>
    </source>
</evidence>